<evidence type="ECO:0000313" key="3">
    <source>
        <dbReference type="EMBL" id="CAJ0592267.1"/>
    </source>
</evidence>
<evidence type="ECO:0000259" key="2">
    <source>
        <dbReference type="PROSITE" id="PS51736"/>
    </source>
</evidence>
<dbReference type="PANTHER" id="PTHR30461">
    <property type="entry name" value="DNA-INVERTASE FROM LAMBDOID PROPHAGE"/>
    <property type="match status" value="1"/>
</dbReference>
<gene>
    <name evidence="3" type="ORF">CYNAS_LOCUS4250</name>
    <name evidence="4" type="ORF">CYNAS_LOCUS4251</name>
</gene>
<feature type="region of interest" description="Disordered" evidence="1">
    <location>
        <begin position="139"/>
        <end position="162"/>
    </location>
</feature>
<dbReference type="EMBL" id="CATQJL010000048">
    <property type="protein sequence ID" value="CAJ0592268.1"/>
    <property type="molecule type" value="Genomic_DNA"/>
</dbReference>
<evidence type="ECO:0000256" key="1">
    <source>
        <dbReference type="SAM" id="MobiDB-lite"/>
    </source>
</evidence>
<evidence type="ECO:0000313" key="4">
    <source>
        <dbReference type="EMBL" id="CAJ0592268.1"/>
    </source>
</evidence>
<feature type="domain" description="Resolvase/invertase-type recombinase catalytic" evidence="2">
    <location>
        <begin position="146"/>
        <end position="285"/>
    </location>
</feature>
<name>A0AA36GJH9_CYLNA</name>
<dbReference type="EMBL" id="CATQJL010000048">
    <property type="protein sequence ID" value="CAJ0592267.1"/>
    <property type="molecule type" value="Genomic_DNA"/>
</dbReference>
<keyword evidence="5" id="KW-1185">Reference proteome</keyword>
<dbReference type="Gene3D" id="3.40.50.1390">
    <property type="entry name" value="Resolvase, N-terminal catalytic domain"/>
    <property type="match status" value="1"/>
</dbReference>
<dbReference type="AlphaFoldDB" id="A0AA36GJH9"/>
<reference evidence="3" key="1">
    <citation type="submission" date="2023-07" db="EMBL/GenBank/DDBJ databases">
        <authorList>
            <consortium name="CYATHOMIX"/>
        </authorList>
    </citation>
    <scope>NUCLEOTIDE SEQUENCE</scope>
    <source>
        <strain evidence="3">N/A</strain>
    </source>
</reference>
<organism evidence="3 5">
    <name type="scientific">Cylicocyclus nassatus</name>
    <name type="common">Nematode worm</name>
    <dbReference type="NCBI Taxonomy" id="53992"/>
    <lineage>
        <taxon>Eukaryota</taxon>
        <taxon>Metazoa</taxon>
        <taxon>Ecdysozoa</taxon>
        <taxon>Nematoda</taxon>
        <taxon>Chromadorea</taxon>
        <taxon>Rhabditida</taxon>
        <taxon>Rhabditina</taxon>
        <taxon>Rhabditomorpha</taxon>
        <taxon>Strongyloidea</taxon>
        <taxon>Strongylidae</taxon>
        <taxon>Cylicocyclus</taxon>
    </lineage>
</organism>
<protein>
    <recommendedName>
        <fullName evidence="2">Resolvase/invertase-type recombinase catalytic domain-containing protein</fullName>
    </recommendedName>
</protein>
<dbReference type="SMART" id="SM00857">
    <property type="entry name" value="Resolvase"/>
    <property type="match status" value="1"/>
</dbReference>
<comment type="caution">
    <text evidence="3">The sequence shown here is derived from an EMBL/GenBank/DDBJ whole genome shotgun (WGS) entry which is preliminary data.</text>
</comment>
<evidence type="ECO:0000313" key="5">
    <source>
        <dbReference type="Proteomes" id="UP001176961"/>
    </source>
</evidence>
<proteinExistence type="predicted"/>
<dbReference type="PROSITE" id="PS51736">
    <property type="entry name" value="RECOMBINASES_3"/>
    <property type="match status" value="1"/>
</dbReference>
<dbReference type="Pfam" id="PF00239">
    <property type="entry name" value="Resolvase"/>
    <property type="match status" value="1"/>
</dbReference>
<accession>A0AA36GJH9</accession>
<dbReference type="Proteomes" id="UP001176961">
    <property type="component" value="Unassembled WGS sequence"/>
</dbReference>
<dbReference type="SUPFAM" id="SSF53041">
    <property type="entry name" value="Resolvase-like"/>
    <property type="match status" value="1"/>
</dbReference>
<dbReference type="GO" id="GO:0003677">
    <property type="term" value="F:DNA binding"/>
    <property type="evidence" value="ECO:0007669"/>
    <property type="project" value="InterPro"/>
</dbReference>
<sequence length="344" mass="38341">MSDYRPSALLKVVSRHVNVCGDIPMPYNLWEKIFMIEEEYITYERTCKEKYRLLQRHGIISKTGWQVHLSGLRTQEGRIMSCARCGALASGDGRWYLCSLAAEEELELCHRCFMDLELWMAQPKQLTMKQICADIESGGSQNDGGALREGVDSSPGRADAAAPLRQVAEARGYTVFKEYTDEASGKDANRPGWLALLSDARAGSFKAVLVVKLDRVMRSLQIFLRELEDFSSMGVSIISLDYGDLNPGSASGKLSIQFLAAIAEWERAINSERTREALAQKKAAGVALGRPRKDFPVHKVALLRSKPVEASWSSIARQLGIPRTTLMGHKDEIDEEVKKIESAR</sequence>
<dbReference type="PANTHER" id="PTHR30461:SF23">
    <property type="entry name" value="DNA RECOMBINASE-RELATED"/>
    <property type="match status" value="1"/>
</dbReference>
<dbReference type="InterPro" id="IPR036162">
    <property type="entry name" value="Resolvase-like_N_sf"/>
</dbReference>
<dbReference type="InterPro" id="IPR006119">
    <property type="entry name" value="Resolv_N"/>
</dbReference>
<dbReference type="GO" id="GO:0000150">
    <property type="term" value="F:DNA strand exchange activity"/>
    <property type="evidence" value="ECO:0007669"/>
    <property type="project" value="InterPro"/>
</dbReference>
<dbReference type="InterPro" id="IPR050639">
    <property type="entry name" value="SSR_resolvase"/>
</dbReference>
<dbReference type="CDD" id="cd03768">
    <property type="entry name" value="SR_ResInv"/>
    <property type="match status" value="1"/>
</dbReference>